<dbReference type="AlphaFoldDB" id="A0A179B593"/>
<evidence type="ECO:0000256" key="4">
    <source>
        <dbReference type="ARBA" id="ARBA00022723"/>
    </source>
</evidence>
<dbReference type="Gene3D" id="1.10.441.10">
    <property type="entry name" value="Phosphomannose Isomerase, domain 2"/>
    <property type="match status" value="1"/>
</dbReference>
<evidence type="ECO:0000256" key="5">
    <source>
        <dbReference type="ARBA" id="ARBA00022833"/>
    </source>
</evidence>
<dbReference type="EC" id="5.3.1.8" evidence="3"/>
<feature type="binding site" evidence="8">
    <location>
        <position position="150"/>
    </location>
    <ligand>
        <name>Zn(2+)</name>
        <dbReference type="ChEBI" id="CHEBI:29105"/>
    </ligand>
</feature>
<feature type="domain" description="Phosphomannose isomerase type I catalytic" evidence="9">
    <location>
        <begin position="2"/>
        <end position="165"/>
    </location>
</feature>
<dbReference type="InterPro" id="IPR046457">
    <property type="entry name" value="PMI_typeI_cat"/>
</dbReference>
<evidence type="ECO:0000256" key="3">
    <source>
        <dbReference type="ARBA" id="ARBA00011956"/>
    </source>
</evidence>
<dbReference type="Pfam" id="PF20511">
    <property type="entry name" value="PMI_typeI_cat"/>
    <property type="match status" value="1"/>
</dbReference>
<evidence type="ECO:0000256" key="7">
    <source>
        <dbReference type="PIRSR" id="PIRSR001480-1"/>
    </source>
</evidence>
<evidence type="ECO:0000256" key="8">
    <source>
        <dbReference type="PIRSR" id="PIRSR001480-2"/>
    </source>
</evidence>
<evidence type="ECO:0000313" key="11">
    <source>
        <dbReference type="Proteomes" id="UP000078368"/>
    </source>
</evidence>
<comment type="catalytic activity">
    <reaction evidence="1">
        <text>D-mannose 6-phosphate = D-fructose 6-phosphate</text>
        <dbReference type="Rhea" id="RHEA:12356"/>
        <dbReference type="ChEBI" id="CHEBI:58735"/>
        <dbReference type="ChEBI" id="CHEBI:61527"/>
        <dbReference type="EC" id="5.3.1.8"/>
    </reaction>
</comment>
<feature type="binding site" evidence="8">
    <location>
        <position position="115"/>
    </location>
    <ligand>
        <name>Zn(2+)</name>
        <dbReference type="ChEBI" id="CHEBI:29105"/>
    </ligand>
</feature>
<proteinExistence type="inferred from homology"/>
<comment type="cofactor">
    <cofactor evidence="8">
        <name>Zn(2+)</name>
        <dbReference type="ChEBI" id="CHEBI:29105"/>
    </cofactor>
    <text evidence="8">Binds 1 zinc ion per subunit.</text>
</comment>
<dbReference type="OrthoDB" id="9792649at2"/>
<dbReference type="Gene3D" id="2.60.120.10">
    <property type="entry name" value="Jelly Rolls"/>
    <property type="match status" value="2"/>
</dbReference>
<dbReference type="Proteomes" id="UP000078368">
    <property type="component" value="Unassembled WGS sequence"/>
</dbReference>
<dbReference type="InterPro" id="IPR011051">
    <property type="entry name" value="RmlC_Cupin_sf"/>
</dbReference>
<dbReference type="InterPro" id="IPR016305">
    <property type="entry name" value="Mannose-6-P_Isomerase"/>
</dbReference>
<dbReference type="PRINTS" id="PR00714">
    <property type="entry name" value="MAN6PISMRASE"/>
</dbReference>
<keyword evidence="11" id="KW-1185">Reference proteome</keyword>
<dbReference type="RefSeq" id="WP_064231131.1">
    <property type="nucleotide sequence ID" value="NZ_LVZK01000001.1"/>
</dbReference>
<keyword evidence="5 8" id="KW-0862">Zinc</keyword>
<feature type="active site" evidence="7">
    <location>
        <position position="294"/>
    </location>
</feature>
<dbReference type="STRING" id="1823756.A4H34_03755"/>
<dbReference type="PANTHER" id="PTHR10309">
    <property type="entry name" value="MANNOSE-6-PHOSPHATE ISOMERASE"/>
    <property type="match status" value="1"/>
</dbReference>
<name>A0A179B593_9ACTO</name>
<feature type="binding site" evidence="8">
    <location>
        <position position="113"/>
    </location>
    <ligand>
        <name>Zn(2+)</name>
        <dbReference type="ChEBI" id="CHEBI:29105"/>
    </ligand>
</feature>
<dbReference type="GO" id="GO:0005829">
    <property type="term" value="C:cytosol"/>
    <property type="evidence" value="ECO:0007669"/>
    <property type="project" value="TreeGrafter"/>
</dbReference>
<dbReference type="InterPro" id="IPR014710">
    <property type="entry name" value="RmlC-like_jellyroll"/>
</dbReference>
<evidence type="ECO:0000256" key="2">
    <source>
        <dbReference type="ARBA" id="ARBA00010772"/>
    </source>
</evidence>
<evidence type="ECO:0000259" key="9">
    <source>
        <dbReference type="Pfam" id="PF20511"/>
    </source>
</evidence>
<dbReference type="GO" id="GO:0004476">
    <property type="term" value="F:mannose-6-phosphate isomerase activity"/>
    <property type="evidence" value="ECO:0007669"/>
    <property type="project" value="UniProtKB-EC"/>
</dbReference>
<evidence type="ECO:0000313" key="10">
    <source>
        <dbReference type="EMBL" id="OAP86291.1"/>
    </source>
</evidence>
<dbReference type="SUPFAM" id="SSF51182">
    <property type="entry name" value="RmlC-like cupins"/>
    <property type="match status" value="1"/>
</dbReference>
<comment type="caution">
    <text evidence="10">The sequence shown here is derived from an EMBL/GenBank/DDBJ whole genome shotgun (WGS) entry which is preliminary data.</text>
</comment>
<dbReference type="GO" id="GO:0009298">
    <property type="term" value="P:GDP-mannose biosynthetic process"/>
    <property type="evidence" value="ECO:0007669"/>
    <property type="project" value="InterPro"/>
</dbReference>
<keyword evidence="4 8" id="KW-0479">Metal-binding</keyword>
<gene>
    <name evidence="10" type="ORF">A4H34_03755</name>
</gene>
<organism evidence="10 11">
    <name type="scientific">Peptidiphaga gingivicola</name>
    <dbReference type="NCBI Taxonomy" id="2741497"/>
    <lineage>
        <taxon>Bacteria</taxon>
        <taxon>Bacillati</taxon>
        <taxon>Actinomycetota</taxon>
        <taxon>Actinomycetes</taxon>
        <taxon>Actinomycetales</taxon>
        <taxon>Actinomycetaceae</taxon>
        <taxon>Peptidiphaga</taxon>
    </lineage>
</organism>
<dbReference type="CDD" id="cd07011">
    <property type="entry name" value="cupin_PMI_type_I_N"/>
    <property type="match status" value="1"/>
</dbReference>
<dbReference type="PIRSF" id="PIRSF001480">
    <property type="entry name" value="Mannose-6-phosphate_isomerase"/>
    <property type="match status" value="1"/>
</dbReference>
<protein>
    <recommendedName>
        <fullName evidence="3">mannose-6-phosphate isomerase</fullName>
        <ecNumber evidence="3">5.3.1.8</ecNumber>
    </recommendedName>
</protein>
<dbReference type="EMBL" id="LVZK01000001">
    <property type="protein sequence ID" value="OAP86291.1"/>
    <property type="molecule type" value="Genomic_DNA"/>
</dbReference>
<dbReference type="PANTHER" id="PTHR10309:SF0">
    <property type="entry name" value="MANNOSE-6-PHOSPHATE ISOMERASE"/>
    <property type="match status" value="1"/>
</dbReference>
<evidence type="ECO:0000256" key="1">
    <source>
        <dbReference type="ARBA" id="ARBA00000757"/>
    </source>
</evidence>
<keyword evidence="6 10" id="KW-0413">Isomerase</keyword>
<dbReference type="InterPro" id="IPR001250">
    <property type="entry name" value="Man6P_Isoase-1"/>
</dbReference>
<dbReference type="NCBIfam" id="TIGR00218">
    <property type="entry name" value="manA"/>
    <property type="match status" value="1"/>
</dbReference>
<evidence type="ECO:0000256" key="6">
    <source>
        <dbReference type="ARBA" id="ARBA00023235"/>
    </source>
</evidence>
<comment type="similarity">
    <text evidence="2">Belongs to the mannose-6-phosphate isomerase type 1 family.</text>
</comment>
<dbReference type="GO" id="GO:0008270">
    <property type="term" value="F:zinc ion binding"/>
    <property type="evidence" value="ECO:0007669"/>
    <property type="project" value="InterPro"/>
</dbReference>
<dbReference type="PROSITE" id="PS00965">
    <property type="entry name" value="PMI_I_1"/>
    <property type="match status" value="1"/>
</dbReference>
<sequence>MLELRGRARPYQWGSTSAIPGLLGKPPAEGPVAEVWLGAHPDGPASVGVGTSIVDDSQLYPSRVPPGPPSQSLAEWIAQDPGAALGESVVERYGTSLPYLLKVIAPAEPLSLQVHPSIEQAEEGFAAEEAAGVPRSAPDRNYKDRNHKPELAYALTTFEALAGFRARRRIGEVLKGLDAPLAQRLRAVLGMGGVRGAFEYLLREQTRPSPEEVAEVAEACAARPAADSPSARADRVAAMLSERYPGDPGVVASLLMNPVTLNPGEALFLSAGTVHAYLSGVAVEIMAASDNVLRAGLTHKHVDVPELLAVLNSSASPPTRIAPERVNAAVSTFYAPVDDFELSEIRLRDANTRVRVRGIGPRTVLCLRGAAQLEAGGRVRSVIAGQAVFVPASDGQLTMRGIGHLVQAAVP</sequence>
<accession>A0A179B593</accession>
<reference evidence="10 11" key="1">
    <citation type="submission" date="2016-04" db="EMBL/GenBank/DDBJ databases">
        <title>Peptidophaga gingivicola gen. nov., sp. nov., isolated from human subgingival plaque.</title>
        <authorList>
            <person name="Beall C.J."/>
            <person name="Mokrzan E.M."/>
            <person name="Griffen A.L."/>
            <person name="Leys E.J."/>
        </authorList>
    </citation>
    <scope>NUCLEOTIDE SEQUENCE [LARGE SCALE GENOMIC DNA]</scope>
    <source>
        <strain evidence="10 11">BA112</strain>
    </source>
</reference>
<dbReference type="InterPro" id="IPR018050">
    <property type="entry name" value="Pmannose_isomerase-type1_CS"/>
</dbReference>
<feature type="binding site" evidence="8">
    <location>
        <position position="275"/>
    </location>
    <ligand>
        <name>Zn(2+)</name>
        <dbReference type="ChEBI" id="CHEBI:29105"/>
    </ligand>
</feature>
<dbReference type="GO" id="GO:0005975">
    <property type="term" value="P:carbohydrate metabolic process"/>
    <property type="evidence" value="ECO:0007669"/>
    <property type="project" value="InterPro"/>
</dbReference>